<evidence type="ECO:0000313" key="3">
    <source>
        <dbReference type="Proteomes" id="UP001054821"/>
    </source>
</evidence>
<dbReference type="InterPro" id="IPR005174">
    <property type="entry name" value="KIB1-4_b-propeller"/>
</dbReference>
<dbReference type="PANTHER" id="PTHR33110:SF134">
    <property type="entry name" value="OS09G0565350 PROTEIN"/>
    <property type="match status" value="1"/>
</dbReference>
<dbReference type="PROSITE" id="PS50181">
    <property type="entry name" value="FBOX"/>
    <property type="match status" value="1"/>
</dbReference>
<sequence length="421" mass="49028">MGRSRNRRRKQQKLVNLDWTELPRGILEIIFERLTVTDCISVSDVCKAWRHVVAQELAGWQSRGVPWLMMSGKDGEVRTCISILQKQHWDIVLPEAYGKYCWGSYQDWLILVKHIGCFYLEISLLNPFSRNKTDLPKTWNFYHKIVLSGLPILDNYVCLLVHSQCRELSFWVPGAESWFKHKLDGDPFEDAVFCDGSFYLISNDYNIWQIKSANIFASIRTYDAYEVKIDCHEVIMSEEQENSGVLKYLVESCGELLLVCRLYNTKAEAILETHDFKVYSLDFSLMSWKRVHDLGDKILFLGKCCSRSVSSTELGVAMRNRIYFSNDHAAPWWNEWDSDHLYGISARLNLNNAGRKDWGVFSLGNGTHEDFCFRGNRDRWGPIWDSLFSILFHLAYQRGGAYFSDDESLKMLHVQVRRPAY</sequence>
<accession>A0AAD4VHG8</accession>
<dbReference type="PANTHER" id="PTHR33110">
    <property type="entry name" value="F-BOX/KELCH-REPEAT PROTEIN-RELATED"/>
    <property type="match status" value="1"/>
</dbReference>
<comment type="caution">
    <text evidence="2">The sequence shown here is derived from an EMBL/GenBank/DDBJ whole genome shotgun (WGS) entry which is preliminary data.</text>
</comment>
<proteinExistence type="predicted"/>
<protein>
    <recommendedName>
        <fullName evidence="1">F-box domain-containing protein</fullName>
    </recommendedName>
</protein>
<name>A0AAD4VHG8_PRUDU</name>
<keyword evidence="3" id="KW-1185">Reference proteome</keyword>
<dbReference type="Pfam" id="PF12937">
    <property type="entry name" value="F-box-like"/>
    <property type="match status" value="1"/>
</dbReference>
<evidence type="ECO:0000259" key="1">
    <source>
        <dbReference type="PROSITE" id="PS50181"/>
    </source>
</evidence>
<reference evidence="2 3" key="1">
    <citation type="journal article" date="2022" name="G3 (Bethesda)">
        <title>Whole-genome sequence and methylome profiling of the almond [Prunus dulcis (Mill.) D.A. Webb] cultivar 'Nonpareil'.</title>
        <authorList>
            <person name="D'Amico-Willman K.M."/>
            <person name="Ouma W.Z."/>
            <person name="Meulia T."/>
            <person name="Sideli G.M."/>
            <person name="Gradziel T.M."/>
            <person name="Fresnedo-Ramirez J."/>
        </authorList>
    </citation>
    <scope>NUCLEOTIDE SEQUENCE [LARGE SCALE GENOMIC DNA]</scope>
    <source>
        <strain evidence="2">Clone GOH B32 T37-40</strain>
    </source>
</reference>
<dbReference type="AlphaFoldDB" id="A0AAD4VHG8"/>
<evidence type="ECO:0000313" key="2">
    <source>
        <dbReference type="EMBL" id="KAI5324424.1"/>
    </source>
</evidence>
<dbReference type="InterPro" id="IPR001810">
    <property type="entry name" value="F-box_dom"/>
</dbReference>
<dbReference type="Proteomes" id="UP001054821">
    <property type="component" value="Chromosome 6"/>
</dbReference>
<dbReference type="SUPFAM" id="SSF81383">
    <property type="entry name" value="F-box domain"/>
    <property type="match status" value="1"/>
</dbReference>
<dbReference type="Pfam" id="PF03478">
    <property type="entry name" value="Beta-prop_KIB1-4"/>
    <property type="match status" value="1"/>
</dbReference>
<dbReference type="EMBL" id="JAJFAZ020000006">
    <property type="protein sequence ID" value="KAI5324424.1"/>
    <property type="molecule type" value="Genomic_DNA"/>
</dbReference>
<feature type="domain" description="F-box" evidence="1">
    <location>
        <begin position="16"/>
        <end position="63"/>
    </location>
</feature>
<dbReference type="InterPro" id="IPR036047">
    <property type="entry name" value="F-box-like_dom_sf"/>
</dbReference>
<organism evidence="2 3">
    <name type="scientific">Prunus dulcis</name>
    <name type="common">Almond</name>
    <name type="synonym">Amygdalus dulcis</name>
    <dbReference type="NCBI Taxonomy" id="3755"/>
    <lineage>
        <taxon>Eukaryota</taxon>
        <taxon>Viridiplantae</taxon>
        <taxon>Streptophyta</taxon>
        <taxon>Embryophyta</taxon>
        <taxon>Tracheophyta</taxon>
        <taxon>Spermatophyta</taxon>
        <taxon>Magnoliopsida</taxon>
        <taxon>eudicotyledons</taxon>
        <taxon>Gunneridae</taxon>
        <taxon>Pentapetalae</taxon>
        <taxon>rosids</taxon>
        <taxon>fabids</taxon>
        <taxon>Rosales</taxon>
        <taxon>Rosaceae</taxon>
        <taxon>Amygdaloideae</taxon>
        <taxon>Amygdaleae</taxon>
        <taxon>Prunus</taxon>
    </lineage>
</organism>
<dbReference type="Gene3D" id="1.20.1280.50">
    <property type="match status" value="1"/>
</dbReference>
<gene>
    <name evidence="2" type="ORF">L3X38_033497</name>
</gene>